<evidence type="ECO:0000313" key="2">
    <source>
        <dbReference type="Proteomes" id="UP000474758"/>
    </source>
</evidence>
<keyword evidence="2" id="KW-1185">Reference proteome</keyword>
<evidence type="ECO:0000313" key="1">
    <source>
        <dbReference type="EMBL" id="NGQ92823.1"/>
    </source>
</evidence>
<accession>A0A6M1UAH1</accession>
<name>A0A6M1UAH1_9RHOB</name>
<comment type="caution">
    <text evidence="1">The sequence shown here is derived from an EMBL/GenBank/DDBJ whole genome shotgun (WGS) entry which is preliminary data.</text>
</comment>
<protein>
    <submittedName>
        <fullName evidence="1">Uncharacterized protein</fullName>
    </submittedName>
</protein>
<organism evidence="1 2">
    <name type="scientific">Paragemmobacter kunshanensis</name>
    <dbReference type="NCBI Taxonomy" id="2583234"/>
    <lineage>
        <taxon>Bacteria</taxon>
        <taxon>Pseudomonadati</taxon>
        <taxon>Pseudomonadota</taxon>
        <taxon>Alphaproteobacteria</taxon>
        <taxon>Rhodobacterales</taxon>
        <taxon>Paracoccaceae</taxon>
        <taxon>Paragemmobacter</taxon>
    </lineage>
</organism>
<gene>
    <name evidence="1" type="ORF">G5V65_18180</name>
</gene>
<proteinExistence type="predicted"/>
<dbReference type="EMBL" id="JAALFE010000023">
    <property type="protein sequence ID" value="NGQ92823.1"/>
    <property type="molecule type" value="Genomic_DNA"/>
</dbReference>
<dbReference type="RefSeq" id="WP_165052973.1">
    <property type="nucleotide sequence ID" value="NZ_JAALFE010000023.1"/>
</dbReference>
<dbReference type="Proteomes" id="UP000474758">
    <property type="component" value="Unassembled WGS sequence"/>
</dbReference>
<reference evidence="1 2" key="1">
    <citation type="submission" date="2020-02" db="EMBL/GenBank/DDBJ databases">
        <title>Rhodobacter translucens sp. nov., a novel bacterium isolated from activated sludge.</title>
        <authorList>
            <person name="Liu J."/>
        </authorList>
    </citation>
    <scope>NUCLEOTIDE SEQUENCE [LARGE SCALE GENOMIC DNA]</scope>
    <source>
        <strain evidence="1 2">HX-7-19</strain>
    </source>
</reference>
<dbReference type="AlphaFoldDB" id="A0A6M1UAH1"/>
<sequence>MIIDNQWRHGIKDFALPPLPREMRTYGCGFYRVTFDADVGDEVVVFFREEPPHAKGLAHVQPMTLIAHKGIVSTPHGIVAYVVWQIAAGTPQETYVETFLNPFQFGTLKLVADASSQTHLKFLAYDLGSHEVVSMVDFENVFDLDQLLFQMAMNLGNEEEGDFSQAVQFIMSNASVMDLVTRSI</sequence>